<comment type="caution">
    <text evidence="1">The sequence shown here is derived from an EMBL/GenBank/DDBJ whole genome shotgun (WGS) entry which is preliminary data.</text>
</comment>
<evidence type="ECO:0008006" key="3">
    <source>
        <dbReference type="Google" id="ProtNLM"/>
    </source>
</evidence>
<name>A0AAV6L694_9ERIC</name>
<dbReference type="EMBL" id="JACTNZ010000002">
    <property type="protein sequence ID" value="KAG5560575.1"/>
    <property type="molecule type" value="Genomic_DNA"/>
</dbReference>
<sequence length="129" mass="14774">MKQEKTRRVTRLHAICILQHMLVSDGGELFSRFNSRTVVELKRELLGWLRHLQDGRVASILCEIVSVLVAQMLHVGKWPELEGFLTRYIKKTEHVALGSTLLNLLDELAQHVPTSYLPKNIRDVCSSRS</sequence>
<evidence type="ECO:0000313" key="2">
    <source>
        <dbReference type="Proteomes" id="UP000823749"/>
    </source>
</evidence>
<dbReference type="Proteomes" id="UP000823749">
    <property type="component" value="Chromosome 2"/>
</dbReference>
<dbReference type="Gene3D" id="1.25.10.10">
    <property type="entry name" value="Leucine-rich Repeat Variant"/>
    <property type="match status" value="1"/>
</dbReference>
<proteinExistence type="predicted"/>
<dbReference type="InterPro" id="IPR011989">
    <property type="entry name" value="ARM-like"/>
</dbReference>
<organism evidence="1 2">
    <name type="scientific">Rhododendron griersonianum</name>
    <dbReference type="NCBI Taxonomy" id="479676"/>
    <lineage>
        <taxon>Eukaryota</taxon>
        <taxon>Viridiplantae</taxon>
        <taxon>Streptophyta</taxon>
        <taxon>Embryophyta</taxon>
        <taxon>Tracheophyta</taxon>
        <taxon>Spermatophyta</taxon>
        <taxon>Magnoliopsida</taxon>
        <taxon>eudicotyledons</taxon>
        <taxon>Gunneridae</taxon>
        <taxon>Pentapetalae</taxon>
        <taxon>asterids</taxon>
        <taxon>Ericales</taxon>
        <taxon>Ericaceae</taxon>
        <taxon>Ericoideae</taxon>
        <taxon>Rhodoreae</taxon>
        <taxon>Rhododendron</taxon>
    </lineage>
</organism>
<dbReference type="InterPro" id="IPR016024">
    <property type="entry name" value="ARM-type_fold"/>
</dbReference>
<reference evidence="1" key="1">
    <citation type="submission" date="2020-08" db="EMBL/GenBank/DDBJ databases">
        <title>Plant Genome Project.</title>
        <authorList>
            <person name="Zhang R.-G."/>
        </authorList>
    </citation>
    <scope>NUCLEOTIDE SEQUENCE</scope>
    <source>
        <strain evidence="1">WSP0</strain>
        <tissue evidence="1">Leaf</tissue>
    </source>
</reference>
<dbReference type="SUPFAM" id="SSF48371">
    <property type="entry name" value="ARM repeat"/>
    <property type="match status" value="1"/>
</dbReference>
<gene>
    <name evidence="1" type="ORF">RHGRI_003781</name>
</gene>
<dbReference type="AlphaFoldDB" id="A0AAV6L694"/>
<accession>A0AAV6L694</accession>
<evidence type="ECO:0000313" key="1">
    <source>
        <dbReference type="EMBL" id="KAG5560575.1"/>
    </source>
</evidence>
<keyword evidence="2" id="KW-1185">Reference proteome</keyword>
<protein>
    <recommendedName>
        <fullName evidence="3">Exportin-1/Importin-beta-like domain-containing protein</fullName>
    </recommendedName>
</protein>